<gene>
    <name evidence="2" type="ORF">Tsubulata_036708</name>
</gene>
<proteinExistence type="predicted"/>
<accession>A0A9Q0IZY4</accession>
<comment type="caution">
    <text evidence="2">The sequence shown here is derived from an EMBL/GenBank/DDBJ whole genome shotgun (WGS) entry which is preliminary data.</text>
</comment>
<protein>
    <recommendedName>
        <fullName evidence="4">DUF4283 domain-containing protein</fullName>
    </recommendedName>
</protein>
<reference evidence="2" key="1">
    <citation type="submission" date="2022-02" db="EMBL/GenBank/DDBJ databases">
        <authorList>
            <person name="Henning P.M."/>
            <person name="McCubbin A.G."/>
            <person name="Shore J.S."/>
        </authorList>
    </citation>
    <scope>NUCLEOTIDE SEQUENCE</scope>
    <source>
        <strain evidence="2">F60SS</strain>
        <tissue evidence="2">Leaves</tissue>
    </source>
</reference>
<reference evidence="2" key="2">
    <citation type="journal article" date="2023" name="Plants (Basel)">
        <title>Annotation of the Turnera subulata (Passifloraceae) Draft Genome Reveals the S-Locus Evolved after the Divergence of Turneroideae from Passifloroideae in a Stepwise Manner.</title>
        <authorList>
            <person name="Henning P.M."/>
            <person name="Roalson E.H."/>
            <person name="Mir W."/>
            <person name="McCubbin A.G."/>
            <person name="Shore J.S."/>
        </authorList>
    </citation>
    <scope>NUCLEOTIDE SEQUENCE</scope>
    <source>
        <strain evidence="2">F60SS</strain>
    </source>
</reference>
<dbReference type="OrthoDB" id="1750606at2759"/>
<sequence>MVDFPSQTLDTDIVDEDDPNANPESNGVLAIGLSKMVLLGRMWLLLNTPWSFANALLVVKPWPPHLTSKQIDLSKSCIWVQVHGLLLNLLNARNAEKVSGLFEGMHDFEITKDNIYNSPRIMRVKVEFCVDKPLPTALPTSLLMNGSLE</sequence>
<evidence type="ECO:0000313" key="2">
    <source>
        <dbReference type="EMBL" id="KAJ4822705.1"/>
    </source>
</evidence>
<dbReference type="Proteomes" id="UP001141552">
    <property type="component" value="Unassembled WGS sequence"/>
</dbReference>
<dbReference type="AlphaFoldDB" id="A0A9Q0IZY4"/>
<feature type="region of interest" description="Disordered" evidence="1">
    <location>
        <begin position="1"/>
        <end position="21"/>
    </location>
</feature>
<evidence type="ECO:0000313" key="3">
    <source>
        <dbReference type="Proteomes" id="UP001141552"/>
    </source>
</evidence>
<evidence type="ECO:0008006" key="4">
    <source>
        <dbReference type="Google" id="ProtNLM"/>
    </source>
</evidence>
<dbReference type="EMBL" id="JAKUCV010007596">
    <property type="protein sequence ID" value="KAJ4822705.1"/>
    <property type="molecule type" value="Genomic_DNA"/>
</dbReference>
<name>A0A9Q0IZY4_9ROSI</name>
<organism evidence="2 3">
    <name type="scientific">Turnera subulata</name>
    <dbReference type="NCBI Taxonomy" id="218843"/>
    <lineage>
        <taxon>Eukaryota</taxon>
        <taxon>Viridiplantae</taxon>
        <taxon>Streptophyta</taxon>
        <taxon>Embryophyta</taxon>
        <taxon>Tracheophyta</taxon>
        <taxon>Spermatophyta</taxon>
        <taxon>Magnoliopsida</taxon>
        <taxon>eudicotyledons</taxon>
        <taxon>Gunneridae</taxon>
        <taxon>Pentapetalae</taxon>
        <taxon>rosids</taxon>
        <taxon>fabids</taxon>
        <taxon>Malpighiales</taxon>
        <taxon>Passifloraceae</taxon>
        <taxon>Turnera</taxon>
    </lineage>
</organism>
<keyword evidence="3" id="KW-1185">Reference proteome</keyword>
<feature type="compositionally biased region" description="Polar residues" evidence="1">
    <location>
        <begin position="1"/>
        <end position="10"/>
    </location>
</feature>
<evidence type="ECO:0000256" key="1">
    <source>
        <dbReference type="SAM" id="MobiDB-lite"/>
    </source>
</evidence>